<keyword evidence="3" id="KW-1185">Reference proteome</keyword>
<dbReference type="RefSeq" id="WP_013863685.1">
    <property type="nucleotide sequence ID" value="NC_015635.1"/>
</dbReference>
<evidence type="ECO:0000313" key="3">
    <source>
        <dbReference type="Proteomes" id="UP000007947"/>
    </source>
</evidence>
<gene>
    <name evidence="2" type="ordered locus">MLP_28020</name>
</gene>
<feature type="transmembrane region" description="Helical" evidence="1">
    <location>
        <begin position="111"/>
        <end position="135"/>
    </location>
</feature>
<dbReference type="AlphaFoldDB" id="F5XIE7"/>
<accession>F5XIE7</accession>
<dbReference type="HOGENOM" id="CLU_131964_0_0_11"/>
<feature type="transmembrane region" description="Helical" evidence="1">
    <location>
        <begin position="14"/>
        <end position="32"/>
    </location>
</feature>
<keyword evidence="1" id="KW-0812">Transmembrane</keyword>
<dbReference type="KEGG" id="mph:MLP_28020"/>
<evidence type="ECO:0000256" key="1">
    <source>
        <dbReference type="SAM" id="Phobius"/>
    </source>
</evidence>
<protein>
    <recommendedName>
        <fullName evidence="4">DUF1648 domain-containing protein</fullName>
    </recommendedName>
</protein>
<evidence type="ECO:0008006" key="4">
    <source>
        <dbReference type="Google" id="ProtNLM"/>
    </source>
</evidence>
<sequence length="175" mass="19394">MVAVEDSSLLAGRVAFRMATAGYFALMIWQAFTLPDAVPGQLSLGGEVTRWGTRTRHVVLGLLVGLLVVVAFTLVPRIGLRRAALLNIPHKDYWTRAENLPAAQQLLRNDLGWLGAFTLVFVGYAMWTVGAVATAEPPHPWTFLVATGVFLALMIGYAIWMRVGPRWWPPVHRPY</sequence>
<evidence type="ECO:0000313" key="2">
    <source>
        <dbReference type="EMBL" id="BAK35816.1"/>
    </source>
</evidence>
<keyword evidence="1" id="KW-1133">Transmembrane helix</keyword>
<feature type="transmembrane region" description="Helical" evidence="1">
    <location>
        <begin position="141"/>
        <end position="160"/>
    </location>
</feature>
<reference evidence="2 3" key="1">
    <citation type="submission" date="2011-05" db="EMBL/GenBank/DDBJ databases">
        <title>Whole genome sequence of Microlunatus phosphovorus NM-1.</title>
        <authorList>
            <person name="Hosoyama A."/>
            <person name="Sasaki K."/>
            <person name="Harada T."/>
            <person name="Igarashi R."/>
            <person name="Kawakoshi A."/>
            <person name="Sasagawa M."/>
            <person name="Fukada J."/>
            <person name="Nakamura S."/>
            <person name="Katano Y."/>
            <person name="Hanada S."/>
            <person name="Kamagata Y."/>
            <person name="Nakamura N."/>
            <person name="Yamazaki S."/>
            <person name="Fujita N."/>
        </authorList>
    </citation>
    <scope>NUCLEOTIDE SEQUENCE [LARGE SCALE GENOMIC DNA]</scope>
    <source>
        <strain evidence="3">ATCC 700054 / DSM 10555 / JCM 9379 / NBRC 101784 / NCIMB 13414 / VKM Ac-1990 / NM-1</strain>
    </source>
</reference>
<dbReference type="STRING" id="1032480.MLP_28020"/>
<feature type="transmembrane region" description="Helical" evidence="1">
    <location>
        <begin position="57"/>
        <end position="75"/>
    </location>
</feature>
<proteinExistence type="predicted"/>
<organism evidence="2 3">
    <name type="scientific">Microlunatus phosphovorus (strain ATCC 700054 / DSM 10555 / JCM 9379 / NBRC 101784 / NCIMB 13414 / VKM Ac-1990 / NM-1)</name>
    <dbReference type="NCBI Taxonomy" id="1032480"/>
    <lineage>
        <taxon>Bacteria</taxon>
        <taxon>Bacillati</taxon>
        <taxon>Actinomycetota</taxon>
        <taxon>Actinomycetes</taxon>
        <taxon>Propionibacteriales</taxon>
        <taxon>Propionibacteriaceae</taxon>
        <taxon>Microlunatus</taxon>
    </lineage>
</organism>
<name>F5XIE7_MICPN</name>
<keyword evidence="1" id="KW-0472">Membrane</keyword>
<dbReference type="Proteomes" id="UP000007947">
    <property type="component" value="Chromosome"/>
</dbReference>
<dbReference type="OrthoDB" id="4869080at2"/>
<dbReference type="EMBL" id="AP012204">
    <property type="protein sequence ID" value="BAK35816.1"/>
    <property type="molecule type" value="Genomic_DNA"/>
</dbReference>